<reference evidence="2" key="1">
    <citation type="submission" date="2017-08" db="EMBL/GenBank/DDBJ databases">
        <authorList>
            <person name="Polle J.E."/>
            <person name="Barry K."/>
            <person name="Cushman J."/>
            <person name="Schmutz J."/>
            <person name="Tran D."/>
            <person name="Hathwaick L.T."/>
            <person name="Yim W.C."/>
            <person name="Jenkins J."/>
            <person name="Mckie-Krisberg Z.M."/>
            <person name="Prochnik S."/>
            <person name="Lindquist E."/>
            <person name="Dockter R.B."/>
            <person name="Adam C."/>
            <person name="Molina H."/>
            <person name="Bunkerborg J."/>
            <person name="Jin E."/>
            <person name="Buchheim M."/>
            <person name="Magnuson J."/>
        </authorList>
    </citation>
    <scope>NUCLEOTIDE SEQUENCE</scope>
    <source>
        <strain evidence="2">CCAP 19/18</strain>
    </source>
</reference>
<feature type="compositionally biased region" description="Pro residues" evidence="1">
    <location>
        <begin position="144"/>
        <end position="155"/>
    </location>
</feature>
<evidence type="ECO:0000256" key="1">
    <source>
        <dbReference type="SAM" id="MobiDB-lite"/>
    </source>
</evidence>
<evidence type="ECO:0000313" key="2">
    <source>
        <dbReference type="EMBL" id="KAF5829240.1"/>
    </source>
</evidence>
<keyword evidence="3" id="KW-1185">Reference proteome</keyword>
<sequence length="541" mass="54546">MMHSVCVQLLCSAWPGRHQQTPAAKPRTTIRSQQTHQQGTAGGTGAGGAAAGSNADLAAPHAGSAAPCNESDTAAGGGARLAAPRAPSAVCAASGHGSGHKEANAGAGASSQGQQVSQLHRPLAQGQSSAPPPPPPYAQGQSCAPPPPPPPPPPLYAQGQSSAPPPTPCAHGHQAPAHTHCAHAACSCEAVAPSSSAASAPNGGPFIFCVSGIPLQLDRVRCRISLQLVPWADPDKQSLQLPDYEVQQGPIQPLPQDAYQAACLVPSVQQSSQTSQGDGGPQGAHASSTVSELLAGLPTDFDVALAMDAAGLGPLPCHAHSAPHWGRAWLSSKPEPLPKTGAEAWPEGVRVRPGQGASQASHGQGPNDGPAAEGGAGPGKAHAARENEQTEGASQPPAAHADGAGESSDSSSSGAAGPCPTVAAAGPCFKVITYASQEQHYNAAQVWEDFQSNPPPVKLAKVRGAASEDRVQDAKRARGGTSDQAGAEALAAGLRRSGRQRKPVQLQHQDTDTEDGDEQPGVSAFGDWEPVPLHGDEAGSE</sequence>
<accession>A0ABQ7G3R1</accession>
<feature type="compositionally biased region" description="Low complexity" evidence="1">
    <location>
        <begin position="485"/>
        <end position="495"/>
    </location>
</feature>
<dbReference type="EMBL" id="MU070186">
    <property type="protein sequence ID" value="KAF5829240.1"/>
    <property type="molecule type" value="Genomic_DNA"/>
</dbReference>
<evidence type="ECO:0000313" key="3">
    <source>
        <dbReference type="Proteomes" id="UP000815325"/>
    </source>
</evidence>
<comment type="caution">
    <text evidence="2">The sequence shown here is derived from an EMBL/GenBank/DDBJ whole genome shotgun (WGS) entry which is preliminary data.</text>
</comment>
<feature type="region of interest" description="Disordered" evidence="1">
    <location>
        <begin position="349"/>
        <end position="417"/>
    </location>
</feature>
<dbReference type="Proteomes" id="UP000815325">
    <property type="component" value="Unassembled WGS sequence"/>
</dbReference>
<feature type="region of interest" description="Disordered" evidence="1">
    <location>
        <begin position="269"/>
        <end position="288"/>
    </location>
</feature>
<feature type="compositionally biased region" description="Low complexity" evidence="1">
    <location>
        <begin position="354"/>
        <end position="371"/>
    </location>
</feature>
<feature type="compositionally biased region" description="Gly residues" evidence="1">
    <location>
        <begin position="40"/>
        <end position="50"/>
    </location>
</feature>
<gene>
    <name evidence="2" type="ORF">DUNSADRAFT_16368</name>
</gene>
<feature type="region of interest" description="Disordered" evidence="1">
    <location>
        <begin position="18"/>
        <end position="175"/>
    </location>
</feature>
<feature type="compositionally biased region" description="Polar residues" evidence="1">
    <location>
        <begin position="29"/>
        <end position="38"/>
    </location>
</feature>
<name>A0ABQ7G3R1_DUNSA</name>
<feature type="compositionally biased region" description="Basic and acidic residues" evidence="1">
    <location>
        <begin position="466"/>
        <end position="476"/>
    </location>
</feature>
<feature type="compositionally biased region" description="Low complexity" evidence="1">
    <location>
        <begin position="105"/>
        <end position="129"/>
    </location>
</feature>
<feature type="region of interest" description="Disordered" evidence="1">
    <location>
        <begin position="446"/>
        <end position="541"/>
    </location>
</feature>
<feature type="compositionally biased region" description="Low complexity" evidence="1">
    <location>
        <begin position="398"/>
        <end position="417"/>
    </location>
</feature>
<feature type="compositionally biased region" description="Low complexity" evidence="1">
    <location>
        <begin position="80"/>
        <end position="94"/>
    </location>
</feature>
<organism evidence="2 3">
    <name type="scientific">Dunaliella salina</name>
    <name type="common">Green alga</name>
    <name type="synonym">Protococcus salinus</name>
    <dbReference type="NCBI Taxonomy" id="3046"/>
    <lineage>
        <taxon>Eukaryota</taxon>
        <taxon>Viridiplantae</taxon>
        <taxon>Chlorophyta</taxon>
        <taxon>core chlorophytes</taxon>
        <taxon>Chlorophyceae</taxon>
        <taxon>CS clade</taxon>
        <taxon>Chlamydomonadales</taxon>
        <taxon>Dunaliellaceae</taxon>
        <taxon>Dunaliella</taxon>
    </lineage>
</organism>
<proteinExistence type="predicted"/>
<protein>
    <submittedName>
        <fullName evidence="2">Uncharacterized protein</fullName>
    </submittedName>
</protein>